<accession>A0A0E9MXC4</accession>
<feature type="compositionally biased region" description="Basic and acidic residues" evidence="1">
    <location>
        <begin position="1"/>
        <end position="13"/>
    </location>
</feature>
<name>A0A0E9MXC4_9BACT</name>
<keyword evidence="3" id="KW-1185">Reference proteome</keyword>
<dbReference type="Proteomes" id="UP000033121">
    <property type="component" value="Unassembled WGS sequence"/>
</dbReference>
<sequence>MSVDHDDIQDPKKNQHPKSLRPNPDPERPSQFLRKTRTIQLSKIQVFEIQIQKKNEFRIQYHPIQDPEKDLKICTY</sequence>
<dbReference type="AlphaFoldDB" id="A0A0E9MXC4"/>
<organism evidence="2 3">
    <name type="scientific">Flavihumibacter petaseus NBRC 106054</name>
    <dbReference type="NCBI Taxonomy" id="1220578"/>
    <lineage>
        <taxon>Bacteria</taxon>
        <taxon>Pseudomonadati</taxon>
        <taxon>Bacteroidota</taxon>
        <taxon>Chitinophagia</taxon>
        <taxon>Chitinophagales</taxon>
        <taxon>Chitinophagaceae</taxon>
        <taxon>Flavihumibacter</taxon>
    </lineage>
</organism>
<protein>
    <submittedName>
        <fullName evidence="2">Uncharacterized protein</fullName>
    </submittedName>
</protein>
<reference evidence="2 3" key="1">
    <citation type="submission" date="2015-04" db="EMBL/GenBank/DDBJ databases">
        <title>Whole genome shotgun sequence of Flavihumibacter petaseus NBRC 106054.</title>
        <authorList>
            <person name="Miyazawa S."/>
            <person name="Hosoyama A."/>
            <person name="Hashimoto M."/>
            <person name="Noguchi M."/>
            <person name="Tsuchikane K."/>
            <person name="Ohji S."/>
            <person name="Yamazoe A."/>
            <person name="Ichikawa N."/>
            <person name="Kimura A."/>
            <person name="Fujita N."/>
        </authorList>
    </citation>
    <scope>NUCLEOTIDE SEQUENCE [LARGE SCALE GENOMIC DNA]</scope>
    <source>
        <strain evidence="2 3">NBRC 106054</strain>
    </source>
</reference>
<proteinExistence type="predicted"/>
<evidence type="ECO:0000313" key="3">
    <source>
        <dbReference type="Proteomes" id="UP000033121"/>
    </source>
</evidence>
<feature type="region of interest" description="Disordered" evidence="1">
    <location>
        <begin position="1"/>
        <end position="33"/>
    </location>
</feature>
<evidence type="ECO:0000313" key="2">
    <source>
        <dbReference type="EMBL" id="GAO42066.1"/>
    </source>
</evidence>
<comment type="caution">
    <text evidence="2">The sequence shown here is derived from an EMBL/GenBank/DDBJ whole genome shotgun (WGS) entry which is preliminary data.</text>
</comment>
<gene>
    <name evidence="2" type="ORF">FPE01S_01_10790</name>
</gene>
<dbReference type="EMBL" id="BBWV01000001">
    <property type="protein sequence ID" value="GAO42066.1"/>
    <property type="molecule type" value="Genomic_DNA"/>
</dbReference>
<evidence type="ECO:0000256" key="1">
    <source>
        <dbReference type="SAM" id="MobiDB-lite"/>
    </source>
</evidence>